<dbReference type="eggNOG" id="COG2873">
    <property type="taxonomic scope" value="Bacteria"/>
</dbReference>
<dbReference type="Gene3D" id="3.40.640.10">
    <property type="entry name" value="Type I PLP-dependent aspartate aminotransferase-like (Major domain)"/>
    <property type="match status" value="1"/>
</dbReference>
<dbReference type="PIRSF" id="PIRSF001434">
    <property type="entry name" value="CGS"/>
    <property type="match status" value="1"/>
</dbReference>
<dbReference type="Pfam" id="PF01053">
    <property type="entry name" value="Cys_Met_Meta_PP"/>
    <property type="match status" value="1"/>
</dbReference>
<protein>
    <recommendedName>
        <fullName evidence="9">Cystathionine gamma-synthase</fullName>
    </recommendedName>
</protein>
<keyword evidence="3" id="KW-0808">Transferase</keyword>
<dbReference type="OrthoDB" id="9805807at2"/>
<dbReference type="NCBIfam" id="NF004609">
    <property type="entry name" value="PRK05939.1"/>
    <property type="match status" value="1"/>
</dbReference>
<sequence length="411" mass="45629">MTKEKGFTTKLVHAEHQQKPADGAVHIPTDHSVLFTYDNAQDLIDVFQGRSSSHAYARQSSPSIAGLQNTITKLERGHDSLVFSSGMAAITTLMLSLLKADDHVIVSKFVFGNTNSFVSTLQNFGIAVSLVDITDREQITQSIQHNTRLLFCETIANPMTQVVDLTAVGQLCKNNNMLFVVDNTMTPCYLLNATRYPIDILVCSLTKYFGGHANALGGAIIDMGRYDWKQFHNILPAYQKSSPQDWGLTQIKKKGLRDMGACLSADSVHLLSVGSETMALRLDRACNNALEIAKYLNQHDKIKKVYYPGLTAHPQHELTAQQFNSFGAILSFEPVDSIDCVELINAFKLILCSTHLGDNRTLAIPVAQTIYHEMGAENRARLGMSENMIRLSIGIEDFEDLRFDLEQSLNK</sequence>
<evidence type="ECO:0000256" key="4">
    <source>
        <dbReference type="ARBA" id="ARBA00022898"/>
    </source>
</evidence>
<comment type="caution">
    <text evidence="7">The sequence shown here is derived from an EMBL/GenBank/DDBJ whole genome shotgun (WGS) entry which is preliminary data.</text>
</comment>
<accession>W7QS22</accession>
<reference evidence="7 8" key="1">
    <citation type="journal article" date="2014" name="Genome Announc.">
        <title>Draft Genome Sequence of the Agar-Degrading Bacterium Catenovulum sp. Strain DS-2, Isolated from Intestines of Haliotis diversicolor.</title>
        <authorList>
            <person name="Shan D."/>
            <person name="Li X."/>
            <person name="Gu Z."/>
            <person name="Wei G."/>
            <person name="Gao Z."/>
            <person name="Shao Z."/>
        </authorList>
    </citation>
    <scope>NUCLEOTIDE SEQUENCE [LARGE SCALE GENOMIC DNA]</scope>
    <source>
        <strain evidence="7 8">DS-2</strain>
    </source>
</reference>
<evidence type="ECO:0000256" key="1">
    <source>
        <dbReference type="ARBA" id="ARBA00001933"/>
    </source>
</evidence>
<dbReference type="RefSeq" id="WP_035016548.1">
    <property type="nucleotide sequence ID" value="NZ_ARZY01000060.1"/>
</dbReference>
<dbReference type="AlphaFoldDB" id="W7QS22"/>
<dbReference type="PATRIC" id="fig|1328313.3.peg.3793"/>
<evidence type="ECO:0000256" key="3">
    <source>
        <dbReference type="ARBA" id="ARBA00022679"/>
    </source>
</evidence>
<gene>
    <name evidence="7" type="ORF">DS2_18563</name>
</gene>
<dbReference type="InterPro" id="IPR015422">
    <property type="entry name" value="PyrdxlP-dep_Trfase_small"/>
</dbReference>
<dbReference type="GO" id="GO:0004124">
    <property type="term" value="F:cysteine synthase activity"/>
    <property type="evidence" value="ECO:0007669"/>
    <property type="project" value="TreeGrafter"/>
</dbReference>
<evidence type="ECO:0008006" key="9">
    <source>
        <dbReference type="Google" id="ProtNLM"/>
    </source>
</evidence>
<dbReference type="InterPro" id="IPR015421">
    <property type="entry name" value="PyrdxlP-dep_Trfase_major"/>
</dbReference>
<feature type="modified residue" description="N6-(pyridoxal phosphate)lysine" evidence="5">
    <location>
        <position position="207"/>
    </location>
</feature>
<keyword evidence="8" id="KW-1185">Reference proteome</keyword>
<dbReference type="GO" id="GO:0005737">
    <property type="term" value="C:cytoplasm"/>
    <property type="evidence" value="ECO:0007669"/>
    <property type="project" value="TreeGrafter"/>
</dbReference>
<dbReference type="GO" id="GO:0030170">
    <property type="term" value="F:pyridoxal phosphate binding"/>
    <property type="evidence" value="ECO:0007669"/>
    <property type="project" value="InterPro"/>
</dbReference>
<proteinExistence type="inferred from homology"/>
<evidence type="ECO:0000256" key="2">
    <source>
        <dbReference type="ARBA" id="ARBA00009077"/>
    </source>
</evidence>
<dbReference type="GO" id="GO:0003961">
    <property type="term" value="F:O-acetylhomoserine aminocarboxypropyltransferase activity"/>
    <property type="evidence" value="ECO:0007669"/>
    <property type="project" value="TreeGrafter"/>
</dbReference>
<comment type="similarity">
    <text evidence="2 6">Belongs to the trans-sulfuration enzymes family.</text>
</comment>
<name>W7QS22_9ALTE</name>
<dbReference type="InterPro" id="IPR000277">
    <property type="entry name" value="Cys/Met-Metab_PyrdxlP-dep_enz"/>
</dbReference>
<evidence type="ECO:0000313" key="8">
    <source>
        <dbReference type="Proteomes" id="UP000019276"/>
    </source>
</evidence>
<dbReference type="GO" id="GO:0019346">
    <property type="term" value="P:transsulfuration"/>
    <property type="evidence" value="ECO:0007669"/>
    <property type="project" value="InterPro"/>
</dbReference>
<dbReference type="Proteomes" id="UP000019276">
    <property type="component" value="Unassembled WGS sequence"/>
</dbReference>
<dbReference type="GO" id="GO:0071269">
    <property type="term" value="P:L-homocysteine biosynthetic process"/>
    <property type="evidence" value="ECO:0007669"/>
    <property type="project" value="TreeGrafter"/>
</dbReference>
<dbReference type="FunFam" id="3.40.640.10:FF:000046">
    <property type="entry name" value="Cystathionine gamma-lyase"/>
    <property type="match status" value="1"/>
</dbReference>
<dbReference type="STRING" id="1328313.DS2_18563"/>
<keyword evidence="4 5" id="KW-0663">Pyridoxal phosphate</keyword>
<evidence type="ECO:0000313" key="7">
    <source>
        <dbReference type="EMBL" id="EWH08200.1"/>
    </source>
</evidence>
<comment type="cofactor">
    <cofactor evidence="1 6">
        <name>pyridoxal 5'-phosphate</name>
        <dbReference type="ChEBI" id="CHEBI:597326"/>
    </cofactor>
</comment>
<dbReference type="InterPro" id="IPR015424">
    <property type="entry name" value="PyrdxlP-dep_Trfase"/>
</dbReference>
<evidence type="ECO:0000256" key="6">
    <source>
        <dbReference type="RuleBase" id="RU362118"/>
    </source>
</evidence>
<dbReference type="SUPFAM" id="SSF53383">
    <property type="entry name" value="PLP-dependent transferases"/>
    <property type="match status" value="1"/>
</dbReference>
<dbReference type="GO" id="GO:0006535">
    <property type="term" value="P:cysteine biosynthetic process from serine"/>
    <property type="evidence" value="ECO:0007669"/>
    <property type="project" value="TreeGrafter"/>
</dbReference>
<organism evidence="7 8">
    <name type="scientific">Catenovulum agarivorans DS-2</name>
    <dbReference type="NCBI Taxonomy" id="1328313"/>
    <lineage>
        <taxon>Bacteria</taxon>
        <taxon>Pseudomonadati</taxon>
        <taxon>Pseudomonadota</taxon>
        <taxon>Gammaproteobacteria</taxon>
        <taxon>Alteromonadales</taxon>
        <taxon>Alteromonadaceae</taxon>
        <taxon>Catenovulum</taxon>
    </lineage>
</organism>
<dbReference type="EMBL" id="ARZY01000060">
    <property type="protein sequence ID" value="EWH08200.1"/>
    <property type="molecule type" value="Genomic_DNA"/>
</dbReference>
<dbReference type="InterPro" id="IPR006235">
    <property type="entry name" value="OAc-hSer/O-AcSer_sulfhydrylase"/>
</dbReference>
<evidence type="ECO:0000256" key="5">
    <source>
        <dbReference type="PIRSR" id="PIRSR001434-2"/>
    </source>
</evidence>
<dbReference type="Gene3D" id="3.90.1150.10">
    <property type="entry name" value="Aspartate Aminotransferase, domain 1"/>
    <property type="match status" value="1"/>
</dbReference>
<dbReference type="PANTHER" id="PTHR43797">
    <property type="entry name" value="HOMOCYSTEINE/CYSTEINE SYNTHASE"/>
    <property type="match status" value="1"/>
</dbReference>
<dbReference type="PANTHER" id="PTHR43797:SF2">
    <property type="entry name" value="HOMOCYSTEINE_CYSTEINE SYNTHASE"/>
    <property type="match status" value="1"/>
</dbReference>